<name>A0AAU9D6R2_9BACT</name>
<reference evidence="2 3" key="1">
    <citation type="submission" date="2021-12" db="EMBL/GenBank/DDBJ databases">
        <title>Genome sequencing of bacteria with rrn-lacking chromosome and rrn-plasmid.</title>
        <authorList>
            <person name="Anda M."/>
            <person name="Iwasaki W."/>
        </authorList>
    </citation>
    <scope>NUCLEOTIDE SEQUENCE [LARGE SCALE GENOMIC DNA]</scope>
    <source>
        <strain evidence="2 3">DSM 100852</strain>
    </source>
</reference>
<feature type="transmembrane region" description="Helical" evidence="1">
    <location>
        <begin position="94"/>
        <end position="112"/>
    </location>
</feature>
<protein>
    <recommendedName>
        <fullName evidence="4">HdeD family acid-resistance protein</fullName>
    </recommendedName>
</protein>
<feature type="transmembrane region" description="Helical" evidence="1">
    <location>
        <begin position="38"/>
        <end position="57"/>
    </location>
</feature>
<evidence type="ECO:0008006" key="4">
    <source>
        <dbReference type="Google" id="ProtNLM"/>
    </source>
</evidence>
<feature type="transmembrane region" description="Helical" evidence="1">
    <location>
        <begin position="12"/>
        <end position="32"/>
    </location>
</feature>
<feature type="transmembrane region" description="Helical" evidence="1">
    <location>
        <begin position="143"/>
        <end position="163"/>
    </location>
</feature>
<feature type="transmembrane region" description="Helical" evidence="1">
    <location>
        <begin position="119"/>
        <end position="137"/>
    </location>
</feature>
<dbReference type="KEGG" id="fax:FUAX_26360"/>
<dbReference type="PANTHER" id="PTHR34989">
    <property type="entry name" value="PROTEIN HDED"/>
    <property type="match status" value="1"/>
</dbReference>
<evidence type="ECO:0000256" key="1">
    <source>
        <dbReference type="SAM" id="Phobius"/>
    </source>
</evidence>
<dbReference type="RefSeq" id="WP_338391775.1">
    <property type="nucleotide sequence ID" value="NZ_AP025314.1"/>
</dbReference>
<dbReference type="PANTHER" id="PTHR34989:SF1">
    <property type="entry name" value="PROTEIN HDED"/>
    <property type="match status" value="1"/>
</dbReference>
<dbReference type="Proteomes" id="UP001348817">
    <property type="component" value="Chromosome"/>
</dbReference>
<dbReference type="Pfam" id="PF03729">
    <property type="entry name" value="DUF308"/>
    <property type="match status" value="1"/>
</dbReference>
<accession>A0AAU9D6R2</accession>
<feature type="transmembrane region" description="Helical" evidence="1">
    <location>
        <begin position="69"/>
        <end position="88"/>
    </location>
</feature>
<keyword evidence="1" id="KW-0812">Transmembrane</keyword>
<dbReference type="InterPro" id="IPR052712">
    <property type="entry name" value="Acid_resist_chaperone_HdeD"/>
</dbReference>
<proteinExistence type="predicted"/>
<evidence type="ECO:0000313" key="2">
    <source>
        <dbReference type="EMBL" id="BDD10204.1"/>
    </source>
</evidence>
<sequence length="176" mass="19532">MKKYVYENWWATALKGLAALLFGIFAVVRTSLAFETLVYYFGFLAIISGILVFSGAIRYKKTLPHRGLWIFEGLLDIIIGVIVIYYPAPSAEVLLILMGAWAFATGAMQLLAAFRLHDGWLWGLGGVASIAFALILFKHPIAGAIAITFVIGIYMIILGVFLLSSAFRLRQHRDPF</sequence>
<dbReference type="InterPro" id="IPR005325">
    <property type="entry name" value="DUF308_memb"/>
</dbReference>
<keyword evidence="3" id="KW-1185">Reference proteome</keyword>
<gene>
    <name evidence="2" type="ORF">FUAX_26360</name>
</gene>
<dbReference type="EMBL" id="AP025314">
    <property type="protein sequence ID" value="BDD10204.1"/>
    <property type="molecule type" value="Genomic_DNA"/>
</dbReference>
<dbReference type="GO" id="GO:0005886">
    <property type="term" value="C:plasma membrane"/>
    <property type="evidence" value="ECO:0007669"/>
    <property type="project" value="TreeGrafter"/>
</dbReference>
<organism evidence="2 3">
    <name type="scientific">Fulvitalea axinellae</name>
    <dbReference type="NCBI Taxonomy" id="1182444"/>
    <lineage>
        <taxon>Bacteria</taxon>
        <taxon>Pseudomonadati</taxon>
        <taxon>Bacteroidota</taxon>
        <taxon>Cytophagia</taxon>
        <taxon>Cytophagales</taxon>
        <taxon>Persicobacteraceae</taxon>
        <taxon>Fulvitalea</taxon>
    </lineage>
</organism>
<keyword evidence="1" id="KW-0472">Membrane</keyword>
<evidence type="ECO:0000313" key="3">
    <source>
        <dbReference type="Proteomes" id="UP001348817"/>
    </source>
</evidence>
<keyword evidence="1" id="KW-1133">Transmembrane helix</keyword>
<dbReference type="AlphaFoldDB" id="A0AAU9D6R2"/>